<sequence>MAHPSLPLRPLDRTDPAPLPAQVAAQVRALVLDGTLVLHDRLPGSRTLAVELGVSRAVVQQAYDQLVAEGWAAARHGSGTVVASTGLTPTSQRGPRVPEPSGDLVRLDTGTPWVDPRQRAGWRRAWREVSAAHPPPGYDDPRGLHALREAIAERLARTRGLAVHPDEVMTTNGTTDALRHLLLSLPPGAVAVEDPGYRAVVALAGAVGREVVDLEPGRAPASLAGCAAAYLTPAHQHPLGTVLPAPARLATLEVARAAGTLVVEDDYDSEFRWDVAPVPAMAALDRDRVAYVGTASKSVSPSLRLGWLVAPPAIHDRVVALRAATHDAVPWPVQRAFLSLLRDGYVDRVVRAGRRVYADRLPRVVEALSPYAELTAPPAGMYVAWRMPADRARAARDAAREAGFEVPMLADHCRRAGDTGLVLGVGGCTDEELDRALAALVAGCRRGGERDGAPGSP</sequence>
<evidence type="ECO:0000256" key="3">
    <source>
        <dbReference type="ARBA" id="ARBA00023015"/>
    </source>
</evidence>
<dbReference type="SMART" id="SM00345">
    <property type="entry name" value="HTH_GNTR"/>
    <property type="match status" value="1"/>
</dbReference>
<dbReference type="RefSeq" id="WP_246003503.1">
    <property type="nucleotide sequence ID" value="NZ_RKHO01000001.1"/>
</dbReference>
<evidence type="ECO:0000256" key="1">
    <source>
        <dbReference type="ARBA" id="ARBA00005384"/>
    </source>
</evidence>
<feature type="region of interest" description="Disordered" evidence="6">
    <location>
        <begin position="83"/>
        <end position="110"/>
    </location>
</feature>
<keyword evidence="9" id="KW-1185">Reference proteome</keyword>
<dbReference type="Pfam" id="PF00392">
    <property type="entry name" value="GntR"/>
    <property type="match status" value="1"/>
</dbReference>
<dbReference type="SUPFAM" id="SSF46785">
    <property type="entry name" value="Winged helix' DNA-binding domain"/>
    <property type="match status" value="1"/>
</dbReference>
<keyword evidence="3" id="KW-0805">Transcription regulation</keyword>
<feature type="compositionally biased region" description="Polar residues" evidence="6">
    <location>
        <begin position="83"/>
        <end position="93"/>
    </location>
</feature>
<dbReference type="InterPro" id="IPR036388">
    <property type="entry name" value="WH-like_DNA-bd_sf"/>
</dbReference>
<dbReference type="PRINTS" id="PR00035">
    <property type="entry name" value="HTHGNTR"/>
</dbReference>
<dbReference type="PANTHER" id="PTHR46577">
    <property type="entry name" value="HTH-TYPE TRANSCRIPTIONAL REGULATORY PROTEIN GABR"/>
    <property type="match status" value="1"/>
</dbReference>
<keyword evidence="8" id="KW-0808">Transferase</keyword>
<dbReference type="Gene3D" id="1.10.10.10">
    <property type="entry name" value="Winged helix-like DNA-binding domain superfamily/Winged helix DNA-binding domain"/>
    <property type="match status" value="1"/>
</dbReference>
<dbReference type="InterPro" id="IPR015424">
    <property type="entry name" value="PyrdxlP-dep_Trfase"/>
</dbReference>
<feature type="domain" description="HTH gntR-type" evidence="7">
    <location>
        <begin position="17"/>
        <end position="85"/>
    </location>
</feature>
<dbReference type="GO" id="GO:0008483">
    <property type="term" value="F:transaminase activity"/>
    <property type="evidence" value="ECO:0007669"/>
    <property type="project" value="UniProtKB-KW"/>
</dbReference>
<dbReference type="InterPro" id="IPR051446">
    <property type="entry name" value="HTH_trans_reg/aminotransferase"/>
</dbReference>
<dbReference type="InterPro" id="IPR036390">
    <property type="entry name" value="WH_DNA-bd_sf"/>
</dbReference>
<dbReference type="InterPro" id="IPR004839">
    <property type="entry name" value="Aminotransferase_I/II_large"/>
</dbReference>
<evidence type="ECO:0000256" key="2">
    <source>
        <dbReference type="ARBA" id="ARBA00022898"/>
    </source>
</evidence>
<dbReference type="Pfam" id="PF00155">
    <property type="entry name" value="Aminotran_1_2"/>
    <property type="match status" value="1"/>
</dbReference>
<proteinExistence type="inferred from homology"/>
<reference evidence="8 9" key="1">
    <citation type="submission" date="2018-11" db="EMBL/GenBank/DDBJ databases">
        <title>Sequencing the genomes of 1000 actinobacteria strains.</title>
        <authorList>
            <person name="Klenk H.-P."/>
        </authorList>
    </citation>
    <scope>NUCLEOTIDE SEQUENCE [LARGE SCALE GENOMIC DNA]</scope>
    <source>
        <strain evidence="8 9">DSM 12652</strain>
    </source>
</reference>
<dbReference type="EMBL" id="RKHO01000001">
    <property type="protein sequence ID" value="ROR91694.1"/>
    <property type="molecule type" value="Genomic_DNA"/>
</dbReference>
<gene>
    <name evidence="8" type="ORF">EDD33_2567</name>
</gene>
<keyword evidence="4" id="KW-0238">DNA-binding</keyword>
<comment type="similarity">
    <text evidence="1">In the C-terminal section; belongs to the class-I pyridoxal-phosphate-dependent aminotransferase family.</text>
</comment>
<dbReference type="CDD" id="cd07377">
    <property type="entry name" value="WHTH_GntR"/>
    <property type="match status" value="1"/>
</dbReference>
<evidence type="ECO:0000313" key="8">
    <source>
        <dbReference type="EMBL" id="ROR91694.1"/>
    </source>
</evidence>
<evidence type="ECO:0000256" key="5">
    <source>
        <dbReference type="ARBA" id="ARBA00023163"/>
    </source>
</evidence>
<evidence type="ECO:0000259" key="7">
    <source>
        <dbReference type="PROSITE" id="PS50949"/>
    </source>
</evidence>
<evidence type="ECO:0000256" key="4">
    <source>
        <dbReference type="ARBA" id="ARBA00023125"/>
    </source>
</evidence>
<dbReference type="Gene3D" id="3.40.640.10">
    <property type="entry name" value="Type I PLP-dependent aspartate aminotransferase-like (Major domain)"/>
    <property type="match status" value="1"/>
</dbReference>
<dbReference type="GO" id="GO:0003677">
    <property type="term" value="F:DNA binding"/>
    <property type="evidence" value="ECO:0007669"/>
    <property type="project" value="UniProtKB-KW"/>
</dbReference>
<dbReference type="SUPFAM" id="SSF53383">
    <property type="entry name" value="PLP-dependent transferases"/>
    <property type="match status" value="1"/>
</dbReference>
<keyword evidence="8" id="KW-0032">Aminotransferase</keyword>
<accession>A0A3N2CWV2</accession>
<dbReference type="Proteomes" id="UP000281738">
    <property type="component" value="Unassembled WGS sequence"/>
</dbReference>
<dbReference type="InterPro" id="IPR015421">
    <property type="entry name" value="PyrdxlP-dep_Trfase_major"/>
</dbReference>
<keyword evidence="5" id="KW-0804">Transcription</keyword>
<dbReference type="GO" id="GO:0003700">
    <property type="term" value="F:DNA-binding transcription factor activity"/>
    <property type="evidence" value="ECO:0007669"/>
    <property type="project" value="InterPro"/>
</dbReference>
<protein>
    <submittedName>
        <fullName evidence="8">GntR family transcriptional regulator/MocR family aminotransferase</fullName>
    </submittedName>
</protein>
<evidence type="ECO:0000256" key="6">
    <source>
        <dbReference type="SAM" id="MobiDB-lite"/>
    </source>
</evidence>
<dbReference type="GO" id="GO:0030170">
    <property type="term" value="F:pyridoxal phosphate binding"/>
    <property type="evidence" value="ECO:0007669"/>
    <property type="project" value="InterPro"/>
</dbReference>
<name>A0A3N2CWV2_9ACTN</name>
<dbReference type="PANTHER" id="PTHR46577:SF1">
    <property type="entry name" value="HTH-TYPE TRANSCRIPTIONAL REGULATORY PROTEIN GABR"/>
    <property type="match status" value="1"/>
</dbReference>
<dbReference type="AlphaFoldDB" id="A0A3N2CWV2"/>
<dbReference type="PROSITE" id="PS50949">
    <property type="entry name" value="HTH_GNTR"/>
    <property type="match status" value="1"/>
</dbReference>
<dbReference type="CDD" id="cd00609">
    <property type="entry name" value="AAT_like"/>
    <property type="match status" value="1"/>
</dbReference>
<organism evidence="8 9">
    <name type="scientific">Nocardioides aurantiacus</name>
    <dbReference type="NCBI Taxonomy" id="86796"/>
    <lineage>
        <taxon>Bacteria</taxon>
        <taxon>Bacillati</taxon>
        <taxon>Actinomycetota</taxon>
        <taxon>Actinomycetes</taxon>
        <taxon>Propionibacteriales</taxon>
        <taxon>Nocardioidaceae</taxon>
        <taxon>Nocardioides</taxon>
    </lineage>
</organism>
<evidence type="ECO:0000313" key="9">
    <source>
        <dbReference type="Proteomes" id="UP000281738"/>
    </source>
</evidence>
<dbReference type="InterPro" id="IPR000524">
    <property type="entry name" value="Tscrpt_reg_HTH_GntR"/>
</dbReference>
<keyword evidence="2" id="KW-0663">Pyridoxal phosphate</keyword>
<comment type="caution">
    <text evidence="8">The sequence shown here is derived from an EMBL/GenBank/DDBJ whole genome shotgun (WGS) entry which is preliminary data.</text>
</comment>